<name>A0A3A9YQ71_9ACTN</name>
<gene>
    <name evidence="1" type="ORF">D7223_31475</name>
</gene>
<dbReference type="EMBL" id="RBAK01000022">
    <property type="protein sequence ID" value="RKN38261.1"/>
    <property type="molecule type" value="Genomic_DNA"/>
</dbReference>
<sequence length="63" mass="6787">MVFAAVVLLYTDARTCWHLAVLAPEAAAAVVAFERWAANDLARVALPCLHVGQRCGHWGPGDQ</sequence>
<protein>
    <submittedName>
        <fullName evidence="1">Uncharacterized protein</fullName>
    </submittedName>
</protein>
<organism evidence="1 2">
    <name type="scientific">Micromonospora endolithica</name>
    <dbReference type="NCBI Taxonomy" id="230091"/>
    <lineage>
        <taxon>Bacteria</taxon>
        <taxon>Bacillati</taxon>
        <taxon>Actinomycetota</taxon>
        <taxon>Actinomycetes</taxon>
        <taxon>Micromonosporales</taxon>
        <taxon>Micromonosporaceae</taxon>
        <taxon>Micromonospora</taxon>
    </lineage>
</organism>
<dbReference type="AlphaFoldDB" id="A0A3A9YQ71"/>
<proteinExistence type="predicted"/>
<evidence type="ECO:0000313" key="1">
    <source>
        <dbReference type="EMBL" id="RKN38261.1"/>
    </source>
</evidence>
<dbReference type="Proteomes" id="UP000281726">
    <property type="component" value="Unassembled WGS sequence"/>
</dbReference>
<keyword evidence="2" id="KW-1185">Reference proteome</keyword>
<dbReference type="RefSeq" id="WP_120733179.1">
    <property type="nucleotide sequence ID" value="NZ_RBAK01000022.1"/>
</dbReference>
<reference evidence="1 2" key="1">
    <citation type="journal article" date="2004" name="Syst. Appl. Microbiol.">
        <title>Cryptoendolithic actinomycetes from antarctic sandstone rock samples: Micromonospora endolithica sp. nov. and two isolates related to Micromonospora coerulea Jensen 1932.</title>
        <authorList>
            <person name="Hirsch P."/>
            <person name="Mevs U."/>
            <person name="Kroppenstedt R.M."/>
            <person name="Schumann P."/>
            <person name="Stackebrandt E."/>
        </authorList>
    </citation>
    <scope>NUCLEOTIDE SEQUENCE [LARGE SCALE GENOMIC DNA]</scope>
    <source>
        <strain evidence="1 2">JCM 12677</strain>
    </source>
</reference>
<accession>A0A3A9YQ71</accession>
<evidence type="ECO:0000313" key="2">
    <source>
        <dbReference type="Proteomes" id="UP000281726"/>
    </source>
</evidence>
<comment type="caution">
    <text evidence="1">The sequence shown here is derived from an EMBL/GenBank/DDBJ whole genome shotgun (WGS) entry which is preliminary data.</text>
</comment>